<proteinExistence type="predicted"/>
<dbReference type="PATRIC" id="fig|1359152.3.peg.1317"/>
<organism evidence="1 2">
    <name type="scientific">Anaplasma phagocytophilum str. ApMUC09</name>
    <dbReference type="NCBI Taxonomy" id="1359152"/>
    <lineage>
        <taxon>Bacteria</taxon>
        <taxon>Pseudomonadati</taxon>
        <taxon>Pseudomonadota</taxon>
        <taxon>Alphaproteobacteria</taxon>
        <taxon>Rickettsiales</taxon>
        <taxon>Anaplasmataceae</taxon>
        <taxon>Anaplasma</taxon>
        <taxon>phagocytophilum group</taxon>
    </lineage>
</organism>
<protein>
    <submittedName>
        <fullName evidence="1">Uncharacterized protein</fullName>
    </submittedName>
</protein>
<gene>
    <name evidence="1" type="ORF">APHMUC_1258</name>
</gene>
<dbReference type="AlphaFoldDB" id="A0A0F3N9F1"/>
<sequence>MRLCAAIHLHAIEVIPIALSISVGAARIYDGSFYITGISLNNILPMSRNSL</sequence>
<name>A0A0F3N9F1_ANAPH</name>
<comment type="caution">
    <text evidence="1">The sequence shown here is derived from an EMBL/GenBank/DDBJ whole genome shotgun (WGS) entry which is preliminary data.</text>
</comment>
<reference evidence="1 2" key="1">
    <citation type="submission" date="2015-02" db="EMBL/GenBank/DDBJ databases">
        <title>Genome Sequencing of Rickettsiales.</title>
        <authorList>
            <person name="Daugherty S.C."/>
            <person name="Su Q."/>
            <person name="Abolude K."/>
            <person name="Beier-Sexton M."/>
            <person name="Carlyon J.A."/>
            <person name="Carter R."/>
            <person name="Day N.P."/>
            <person name="Dumler S.J."/>
            <person name="Dyachenko V."/>
            <person name="Godinez A."/>
            <person name="Kurtti T.J."/>
            <person name="Lichay M."/>
            <person name="Mullins K.E."/>
            <person name="Ott S."/>
            <person name="Pappas-Brown V."/>
            <person name="Paris D.H."/>
            <person name="Patel P."/>
            <person name="Richards A.L."/>
            <person name="Sadzewicz L."/>
            <person name="Sears K."/>
            <person name="Seidman D."/>
            <person name="Sengamalay N."/>
            <person name="Stenos J."/>
            <person name="Tallon L.J."/>
            <person name="Vincent G."/>
            <person name="Fraser C.M."/>
            <person name="Munderloh U."/>
            <person name="Dunning-Hotopp J.C."/>
        </authorList>
    </citation>
    <scope>NUCLEOTIDE SEQUENCE [LARGE SCALE GENOMIC DNA]</scope>
    <source>
        <strain evidence="1 2">ApMUC09</strain>
    </source>
</reference>
<accession>A0A0F3N9F1</accession>
<dbReference type="EMBL" id="LANV01000001">
    <property type="protein sequence ID" value="KJV64675.1"/>
    <property type="molecule type" value="Genomic_DNA"/>
</dbReference>
<dbReference type="Proteomes" id="UP000033441">
    <property type="component" value="Unassembled WGS sequence"/>
</dbReference>
<evidence type="ECO:0000313" key="2">
    <source>
        <dbReference type="Proteomes" id="UP000033441"/>
    </source>
</evidence>
<evidence type="ECO:0000313" key="1">
    <source>
        <dbReference type="EMBL" id="KJV64675.1"/>
    </source>
</evidence>